<proteinExistence type="predicted"/>
<protein>
    <submittedName>
        <fullName evidence="1">Uncharacterized protein</fullName>
    </submittedName>
</protein>
<evidence type="ECO:0000313" key="1">
    <source>
        <dbReference type="EMBL" id="MEL0628868.1"/>
    </source>
</evidence>
<gene>
    <name evidence="1" type="ORF">V6256_04525</name>
</gene>
<accession>A0ABU9GNI2</accession>
<keyword evidence="2" id="KW-1185">Reference proteome</keyword>
<name>A0ABU9GNI2_9GAMM</name>
<dbReference type="EMBL" id="JBAKAZ010000010">
    <property type="protein sequence ID" value="MEL0628868.1"/>
    <property type="molecule type" value="Genomic_DNA"/>
</dbReference>
<reference evidence="1 2" key="1">
    <citation type="submission" date="2024-02" db="EMBL/GenBank/DDBJ databases">
        <title>Bacteria isolated from the canopy kelp, Nereocystis luetkeana.</title>
        <authorList>
            <person name="Pfister C.A."/>
            <person name="Younker I.T."/>
            <person name="Light S.H."/>
        </authorList>
    </citation>
    <scope>NUCLEOTIDE SEQUENCE [LARGE SCALE GENOMIC DNA]</scope>
    <source>
        <strain evidence="1 2">TI.1.05</strain>
    </source>
</reference>
<organism evidence="1 2">
    <name type="scientific">Psychromonas aquatilis</name>
    <dbReference type="NCBI Taxonomy" id="2005072"/>
    <lineage>
        <taxon>Bacteria</taxon>
        <taxon>Pseudomonadati</taxon>
        <taxon>Pseudomonadota</taxon>
        <taxon>Gammaproteobacteria</taxon>
        <taxon>Alteromonadales</taxon>
        <taxon>Psychromonadaceae</taxon>
        <taxon>Psychromonas</taxon>
    </lineage>
</organism>
<sequence length="92" mass="10815">MARDDWKAREADFYLDLQVSKYLPVIGQSKEYDAPNDDLYYSGWNYDSNTLKLLGLDNITTEDGELFNEKIDAEIPVWQISLTKQQIKDFTW</sequence>
<dbReference type="RefSeq" id="WP_341596882.1">
    <property type="nucleotide sequence ID" value="NZ_JBAKAZ010000010.1"/>
</dbReference>
<comment type="caution">
    <text evidence="1">The sequence shown here is derived from an EMBL/GenBank/DDBJ whole genome shotgun (WGS) entry which is preliminary data.</text>
</comment>
<dbReference type="Proteomes" id="UP001369082">
    <property type="component" value="Unassembled WGS sequence"/>
</dbReference>
<evidence type="ECO:0000313" key="2">
    <source>
        <dbReference type="Proteomes" id="UP001369082"/>
    </source>
</evidence>